<name>A0A8S0VNR9_OLEEU</name>
<proteinExistence type="predicted"/>
<feature type="compositionally biased region" description="Basic and acidic residues" evidence="1">
    <location>
        <begin position="109"/>
        <end position="122"/>
    </location>
</feature>
<organism evidence="2 3">
    <name type="scientific">Olea europaea subsp. europaea</name>
    <dbReference type="NCBI Taxonomy" id="158383"/>
    <lineage>
        <taxon>Eukaryota</taxon>
        <taxon>Viridiplantae</taxon>
        <taxon>Streptophyta</taxon>
        <taxon>Embryophyta</taxon>
        <taxon>Tracheophyta</taxon>
        <taxon>Spermatophyta</taxon>
        <taxon>Magnoliopsida</taxon>
        <taxon>eudicotyledons</taxon>
        <taxon>Gunneridae</taxon>
        <taxon>Pentapetalae</taxon>
        <taxon>asterids</taxon>
        <taxon>lamiids</taxon>
        <taxon>Lamiales</taxon>
        <taxon>Oleaceae</taxon>
        <taxon>Oleeae</taxon>
        <taxon>Olea</taxon>
    </lineage>
</organism>
<feature type="non-terminal residue" evidence="2">
    <location>
        <position position="134"/>
    </location>
</feature>
<dbReference type="AlphaFoldDB" id="A0A8S0VNR9"/>
<dbReference type="Gramene" id="OE9A024256T1">
    <property type="protein sequence ID" value="OE9A024256C1"/>
    <property type="gene ID" value="OE9A024256"/>
</dbReference>
<comment type="caution">
    <text evidence="2">The sequence shown here is derived from an EMBL/GenBank/DDBJ whole genome shotgun (WGS) entry which is preliminary data.</text>
</comment>
<accession>A0A8S0VNR9</accession>
<evidence type="ECO:0000313" key="2">
    <source>
        <dbReference type="EMBL" id="CAA3032521.1"/>
    </source>
</evidence>
<feature type="region of interest" description="Disordered" evidence="1">
    <location>
        <begin position="32"/>
        <end position="134"/>
    </location>
</feature>
<feature type="compositionally biased region" description="Polar residues" evidence="1">
    <location>
        <begin position="98"/>
        <end position="107"/>
    </location>
</feature>
<evidence type="ECO:0000256" key="1">
    <source>
        <dbReference type="SAM" id="MobiDB-lite"/>
    </source>
</evidence>
<feature type="compositionally biased region" description="Polar residues" evidence="1">
    <location>
        <begin position="48"/>
        <end position="62"/>
    </location>
</feature>
<dbReference type="EMBL" id="CACTIH010009601">
    <property type="protein sequence ID" value="CAA3032521.1"/>
    <property type="molecule type" value="Genomic_DNA"/>
</dbReference>
<keyword evidence="3" id="KW-1185">Reference proteome</keyword>
<reference evidence="2 3" key="1">
    <citation type="submission" date="2019-12" db="EMBL/GenBank/DDBJ databases">
        <authorList>
            <person name="Alioto T."/>
            <person name="Alioto T."/>
            <person name="Gomez Garrido J."/>
        </authorList>
    </citation>
    <scope>NUCLEOTIDE SEQUENCE [LARGE SCALE GENOMIC DNA]</scope>
</reference>
<dbReference type="Proteomes" id="UP000594638">
    <property type="component" value="Unassembled WGS sequence"/>
</dbReference>
<gene>
    <name evidence="2" type="ORF">OLEA9_A024256</name>
</gene>
<sequence>METGEDAEVRFPSEECIGEKGVGSYALDTNVKQTGETHKLSSPPETELTVNNGEMSPSQEVSSAGGDAMDVDSESTYSCLNASMDKNGVDTDDEHEFTSLNSSSIDNNGLKDDVDGRHKDQSPDICSVNQPRID</sequence>
<protein>
    <submittedName>
        <fullName evidence="2">Uncharacterized protein</fullName>
    </submittedName>
</protein>
<evidence type="ECO:0000313" key="3">
    <source>
        <dbReference type="Proteomes" id="UP000594638"/>
    </source>
</evidence>